<evidence type="ECO:0000256" key="2">
    <source>
        <dbReference type="ARBA" id="ARBA00022980"/>
    </source>
</evidence>
<evidence type="ECO:0000313" key="4">
    <source>
        <dbReference type="EMBL" id="AKZ23675.1"/>
    </source>
</evidence>
<dbReference type="GO" id="GO:1990904">
    <property type="term" value="C:ribonucleoprotein complex"/>
    <property type="evidence" value="ECO:0007669"/>
    <property type="project" value="UniProtKB-KW"/>
</dbReference>
<dbReference type="GO" id="GO:0006412">
    <property type="term" value="P:translation"/>
    <property type="evidence" value="ECO:0007669"/>
    <property type="project" value="InterPro"/>
</dbReference>
<dbReference type="PANTHER" id="PTHR11620">
    <property type="entry name" value="60S RIBOSOMAL PROTEIN L23A"/>
    <property type="match status" value="1"/>
</dbReference>
<comment type="similarity">
    <text evidence="1">Belongs to the universal ribosomal protein uL23 family.</text>
</comment>
<dbReference type="AlphaFoldDB" id="A0A0K1ZCB6"/>
<dbReference type="HAMAP" id="MF_01369_B">
    <property type="entry name" value="Ribosomal_uL23_B"/>
    <property type="match status" value="1"/>
</dbReference>
<organism evidence="4">
    <name type="scientific">Ipomoea leptophylla</name>
    <name type="common">bush moonflower</name>
    <dbReference type="NCBI Taxonomy" id="89648"/>
    <lineage>
        <taxon>Eukaryota</taxon>
        <taxon>Viridiplantae</taxon>
        <taxon>Streptophyta</taxon>
        <taxon>Embryophyta</taxon>
        <taxon>Tracheophyta</taxon>
        <taxon>Spermatophyta</taxon>
        <taxon>Magnoliopsida</taxon>
        <taxon>eudicotyledons</taxon>
        <taxon>Gunneridae</taxon>
        <taxon>Pentapetalae</taxon>
        <taxon>asterids</taxon>
        <taxon>lamiids</taxon>
        <taxon>Solanales</taxon>
        <taxon>Convolvulaceae</taxon>
        <taxon>Ipomoeeae</taxon>
        <taxon>Ipomoea</taxon>
    </lineage>
</organism>
<keyword evidence="2 4" id="KW-0689">Ribosomal protein</keyword>
<name>A0A0K1ZCB6_9ASTE</name>
<proteinExistence type="inferred from homology"/>
<sequence length="92" mass="10568">MDGIKYAVLTDKSIRLLGKNKYTFNIESRATKIGIKLSIELFFGVKVKDVNSHRLPAKSRRMGQTMRRVIITLQPGYSIQPLKKIKNFNQNT</sequence>
<geneLocation type="plastid" evidence="4"/>
<dbReference type="InterPro" id="IPR012677">
    <property type="entry name" value="Nucleotide-bd_a/b_plait_sf"/>
</dbReference>
<evidence type="ECO:0000256" key="1">
    <source>
        <dbReference type="ARBA" id="ARBA00006700"/>
    </source>
</evidence>
<dbReference type="GO" id="GO:0003729">
    <property type="term" value="F:mRNA binding"/>
    <property type="evidence" value="ECO:0007669"/>
    <property type="project" value="UniProtKB-ARBA"/>
</dbReference>
<reference evidence="4" key="1">
    <citation type="journal article" date="2015" name="Biodivers Data J">
        <title>Biodiversity assessment among two Nebraska prairies: a comparison between traditional and phylogenetic diversity indices.</title>
        <authorList>
            <person name="Aust S.K."/>
            <person name="Ahrendsen D.L."/>
            <person name="Kellar P.R."/>
        </authorList>
    </citation>
    <scope>NUCLEOTIDE SEQUENCE</scope>
</reference>
<protein>
    <submittedName>
        <fullName evidence="4">Ribosomal protein L23</fullName>
    </submittedName>
</protein>
<accession>A0A0K1ZCB6</accession>
<keyword evidence="4" id="KW-0934">Plastid</keyword>
<dbReference type="SUPFAM" id="SSF54189">
    <property type="entry name" value="Ribosomal proteins S24e, L23 and L15e"/>
    <property type="match status" value="1"/>
</dbReference>
<keyword evidence="3" id="KW-0687">Ribonucleoprotein</keyword>
<dbReference type="GO" id="GO:0003735">
    <property type="term" value="F:structural constituent of ribosome"/>
    <property type="evidence" value="ECO:0007669"/>
    <property type="project" value="InterPro"/>
</dbReference>
<dbReference type="InterPro" id="IPR013025">
    <property type="entry name" value="Ribosomal_uL23-like"/>
</dbReference>
<dbReference type="InterPro" id="IPR012678">
    <property type="entry name" value="Ribosomal_uL23/eL15/eS24_sf"/>
</dbReference>
<dbReference type="GO" id="GO:0005840">
    <property type="term" value="C:ribosome"/>
    <property type="evidence" value="ECO:0007669"/>
    <property type="project" value="UniProtKB-KW"/>
</dbReference>
<evidence type="ECO:0000256" key="3">
    <source>
        <dbReference type="ARBA" id="ARBA00023274"/>
    </source>
</evidence>
<gene>
    <name evidence="4" type="primary">rpl23</name>
</gene>
<dbReference type="EMBL" id="KT178375">
    <property type="protein sequence ID" value="AKZ23675.1"/>
    <property type="molecule type" value="Genomic_DNA"/>
</dbReference>
<dbReference type="Pfam" id="PF00276">
    <property type="entry name" value="Ribosomal_L23"/>
    <property type="match status" value="1"/>
</dbReference>
<dbReference type="Gene3D" id="3.30.70.330">
    <property type="match status" value="1"/>
</dbReference>